<feature type="domain" description="RRM" evidence="4">
    <location>
        <begin position="201"/>
        <end position="283"/>
    </location>
</feature>
<dbReference type="Proteomes" id="UP000708148">
    <property type="component" value="Unassembled WGS sequence"/>
</dbReference>
<keyword evidence="1 2" id="KW-0694">RNA-binding</keyword>
<dbReference type="InterPro" id="IPR035979">
    <property type="entry name" value="RBD_domain_sf"/>
</dbReference>
<gene>
    <name evidence="5" type="ORF">OSTQU699_LOCUS622</name>
</gene>
<accession>A0A8S1IPF8</accession>
<dbReference type="PANTHER" id="PTHR48025">
    <property type="entry name" value="OS02G0815200 PROTEIN"/>
    <property type="match status" value="1"/>
</dbReference>
<name>A0A8S1IPF8_9CHLO</name>
<keyword evidence="6" id="KW-1185">Reference proteome</keyword>
<dbReference type="PANTHER" id="PTHR48025:SF1">
    <property type="entry name" value="RRM DOMAIN-CONTAINING PROTEIN"/>
    <property type="match status" value="1"/>
</dbReference>
<evidence type="ECO:0000256" key="1">
    <source>
        <dbReference type="ARBA" id="ARBA00022884"/>
    </source>
</evidence>
<dbReference type="OrthoDB" id="410044at2759"/>
<dbReference type="InterPro" id="IPR000504">
    <property type="entry name" value="RRM_dom"/>
</dbReference>
<reference evidence="5" key="1">
    <citation type="submission" date="2020-12" db="EMBL/GenBank/DDBJ databases">
        <authorList>
            <person name="Iha C."/>
        </authorList>
    </citation>
    <scope>NUCLEOTIDE SEQUENCE</scope>
</reference>
<dbReference type="Gene3D" id="3.30.70.330">
    <property type="match status" value="1"/>
</dbReference>
<dbReference type="PROSITE" id="PS50102">
    <property type="entry name" value="RRM"/>
    <property type="match status" value="1"/>
</dbReference>
<evidence type="ECO:0000259" key="4">
    <source>
        <dbReference type="PROSITE" id="PS50102"/>
    </source>
</evidence>
<dbReference type="InterPro" id="IPR050502">
    <property type="entry name" value="Euk_RNA-bind_prot"/>
</dbReference>
<dbReference type="SMART" id="SM00360">
    <property type="entry name" value="RRM"/>
    <property type="match status" value="1"/>
</dbReference>
<feature type="region of interest" description="Disordered" evidence="3">
    <location>
        <begin position="26"/>
        <end position="47"/>
    </location>
</feature>
<sequence>MENLHGHQKIPGAKNPLVVKFADAKNKDGSDSQVGAKRPINEDPWVSSAKRPFHSQANVTPAAAYPGFQGTMGLGAAWPQAGQLGPYGYQGMGRGMGFQNLMGNMASGSMMGMGIGTAYPMGAGAYPTGYTGGAYGTAYGGMLGNGALMNNVLGGMTGMAGMNGMLGMPGTGVALMSSGAPPGGAGGKLGPGITDPRANEWKLFVGQVPYDATEADLWPLFSNLGDILELVILRTNEGRSRGCAFVTYADRPTAERAIGRFNGQVSVPGDTRGKKLVVSFAAPKKESGWNGAGGHQKVDV</sequence>
<evidence type="ECO:0000313" key="6">
    <source>
        <dbReference type="Proteomes" id="UP000708148"/>
    </source>
</evidence>
<dbReference type="Pfam" id="PF00076">
    <property type="entry name" value="RRM_1"/>
    <property type="match status" value="1"/>
</dbReference>
<evidence type="ECO:0000256" key="3">
    <source>
        <dbReference type="SAM" id="MobiDB-lite"/>
    </source>
</evidence>
<comment type="caution">
    <text evidence="5">The sequence shown here is derived from an EMBL/GenBank/DDBJ whole genome shotgun (WGS) entry which is preliminary data.</text>
</comment>
<dbReference type="SUPFAM" id="SSF54928">
    <property type="entry name" value="RNA-binding domain, RBD"/>
    <property type="match status" value="1"/>
</dbReference>
<evidence type="ECO:0000313" key="5">
    <source>
        <dbReference type="EMBL" id="CAD7695261.1"/>
    </source>
</evidence>
<proteinExistence type="predicted"/>
<dbReference type="EMBL" id="CAJHUC010000325">
    <property type="protein sequence ID" value="CAD7695261.1"/>
    <property type="molecule type" value="Genomic_DNA"/>
</dbReference>
<protein>
    <recommendedName>
        <fullName evidence="4">RRM domain-containing protein</fullName>
    </recommendedName>
</protein>
<organism evidence="5 6">
    <name type="scientific">Ostreobium quekettii</name>
    <dbReference type="NCBI Taxonomy" id="121088"/>
    <lineage>
        <taxon>Eukaryota</taxon>
        <taxon>Viridiplantae</taxon>
        <taxon>Chlorophyta</taxon>
        <taxon>core chlorophytes</taxon>
        <taxon>Ulvophyceae</taxon>
        <taxon>TCBD clade</taxon>
        <taxon>Bryopsidales</taxon>
        <taxon>Ostreobineae</taxon>
        <taxon>Ostreobiaceae</taxon>
        <taxon>Ostreobium</taxon>
    </lineage>
</organism>
<dbReference type="GO" id="GO:0003729">
    <property type="term" value="F:mRNA binding"/>
    <property type="evidence" value="ECO:0007669"/>
    <property type="project" value="TreeGrafter"/>
</dbReference>
<dbReference type="InterPro" id="IPR012677">
    <property type="entry name" value="Nucleotide-bd_a/b_plait_sf"/>
</dbReference>
<evidence type="ECO:0000256" key="2">
    <source>
        <dbReference type="PROSITE-ProRule" id="PRU00176"/>
    </source>
</evidence>
<dbReference type="AlphaFoldDB" id="A0A8S1IPF8"/>